<evidence type="ECO:0000256" key="1">
    <source>
        <dbReference type="PIRSR" id="PIRSR016184-1"/>
    </source>
</evidence>
<evidence type="ECO:0000313" key="4">
    <source>
        <dbReference type="Proteomes" id="UP000827549"/>
    </source>
</evidence>
<dbReference type="GeneID" id="87805132"/>
<reference evidence="3" key="1">
    <citation type="submission" date="2023-10" db="EMBL/GenBank/DDBJ databases">
        <authorList>
            <person name="Noh H."/>
        </authorList>
    </citation>
    <scope>NUCLEOTIDE SEQUENCE</scope>
    <source>
        <strain evidence="3">DUCC4014</strain>
    </source>
</reference>
<dbReference type="PIRSF" id="PIRSF016184">
    <property type="entry name" value="PhzC_PhzF"/>
    <property type="match status" value="1"/>
</dbReference>
<keyword evidence="4" id="KW-1185">Reference proteome</keyword>
<dbReference type="InterPro" id="IPR003719">
    <property type="entry name" value="Phenazine_PhzF-like"/>
</dbReference>
<gene>
    <name evidence="3" type="primary">BH1950</name>
    <name evidence="3" type="ORF">LOC62_02G001880</name>
</gene>
<feature type="region of interest" description="Disordered" evidence="2">
    <location>
        <begin position="1"/>
        <end position="24"/>
    </location>
</feature>
<name>A0AAF0Y1C2_9TREE</name>
<dbReference type="Proteomes" id="UP000827549">
    <property type="component" value="Chromosome 2"/>
</dbReference>
<dbReference type="EMBL" id="CP086715">
    <property type="protein sequence ID" value="WOO78333.1"/>
    <property type="molecule type" value="Genomic_DNA"/>
</dbReference>
<dbReference type="PANTHER" id="PTHR13774">
    <property type="entry name" value="PHENAZINE BIOSYNTHESIS PROTEIN"/>
    <property type="match status" value="1"/>
</dbReference>
<dbReference type="AlphaFoldDB" id="A0AAF0Y1C2"/>
<evidence type="ECO:0000313" key="3">
    <source>
        <dbReference type="EMBL" id="WOO78333.1"/>
    </source>
</evidence>
<dbReference type="GO" id="GO:0016853">
    <property type="term" value="F:isomerase activity"/>
    <property type="evidence" value="ECO:0007669"/>
    <property type="project" value="UniProtKB-KW"/>
</dbReference>
<dbReference type="NCBIfam" id="TIGR00654">
    <property type="entry name" value="PhzF_family"/>
    <property type="match status" value="1"/>
</dbReference>
<dbReference type="Pfam" id="PF02567">
    <property type="entry name" value="PhzC-PhzF"/>
    <property type="match status" value="1"/>
</dbReference>
<protein>
    <submittedName>
        <fullName evidence="3">Purtative isomerase</fullName>
    </submittedName>
</protein>
<accession>A0AAF0Y1C2</accession>
<dbReference type="SUPFAM" id="SSF54506">
    <property type="entry name" value="Diaminopimelate epimerase-like"/>
    <property type="match status" value="1"/>
</dbReference>
<sequence>MSPIATTTTTTTAPATAGKPAPAADPASLRFVTVFPSGVDGGNPCPVVTDAAGLTEDQMKGLAAKYGHEAAFILPASSPEHLARIRYFVPAHEMEMCGHATLGSAWLLRQAGVWTSDSATVETLAGVFEIRHDASSGRIDVGQPRGRVEAVAAASIPRIARLLSLAPEDILTINNHSVLNASTSRFKTLIPIRSVERLQAIDTATFDPEEVKATCDEINSTGLYPFAVAGSGEVHARQFPRSSGYVEDAATGIAASATLYGALEYGIISGAQGSDALTVYQGFALGRPSAIQVTLRKAGAPEEGCWISGKVEEIVLEPVV</sequence>
<dbReference type="RefSeq" id="XP_062624365.1">
    <property type="nucleotide sequence ID" value="XM_062768381.1"/>
</dbReference>
<keyword evidence="3" id="KW-0413">Isomerase</keyword>
<proteinExistence type="predicted"/>
<feature type="active site" evidence="1">
    <location>
        <position position="69"/>
    </location>
</feature>
<dbReference type="GO" id="GO:0005737">
    <property type="term" value="C:cytoplasm"/>
    <property type="evidence" value="ECO:0007669"/>
    <property type="project" value="TreeGrafter"/>
</dbReference>
<organism evidence="3 4">
    <name type="scientific">Vanrija pseudolonga</name>
    <dbReference type="NCBI Taxonomy" id="143232"/>
    <lineage>
        <taxon>Eukaryota</taxon>
        <taxon>Fungi</taxon>
        <taxon>Dikarya</taxon>
        <taxon>Basidiomycota</taxon>
        <taxon>Agaricomycotina</taxon>
        <taxon>Tremellomycetes</taxon>
        <taxon>Trichosporonales</taxon>
        <taxon>Trichosporonaceae</taxon>
        <taxon>Vanrija</taxon>
    </lineage>
</organism>
<evidence type="ECO:0000256" key="2">
    <source>
        <dbReference type="SAM" id="MobiDB-lite"/>
    </source>
</evidence>
<dbReference type="Gene3D" id="3.10.310.10">
    <property type="entry name" value="Diaminopimelate Epimerase, Chain A, domain 1"/>
    <property type="match status" value="2"/>
</dbReference>